<organism evidence="2 3">
    <name type="scientific">Amantichitinum ursilacus</name>
    <dbReference type="NCBI Taxonomy" id="857265"/>
    <lineage>
        <taxon>Bacteria</taxon>
        <taxon>Pseudomonadati</taxon>
        <taxon>Pseudomonadota</taxon>
        <taxon>Betaproteobacteria</taxon>
        <taxon>Neisseriales</taxon>
        <taxon>Chitinibacteraceae</taxon>
        <taxon>Amantichitinum</taxon>
    </lineage>
</organism>
<comment type="caution">
    <text evidence="2">The sequence shown here is derived from an EMBL/GenBank/DDBJ whole genome shotgun (WGS) entry which is preliminary data.</text>
</comment>
<proteinExistence type="predicted"/>
<evidence type="ECO:0000313" key="2">
    <source>
        <dbReference type="EMBL" id="KPC52709.1"/>
    </source>
</evidence>
<feature type="region of interest" description="Disordered" evidence="1">
    <location>
        <begin position="32"/>
        <end position="54"/>
    </location>
</feature>
<reference evidence="2 3" key="1">
    <citation type="submission" date="2015-07" db="EMBL/GenBank/DDBJ databases">
        <title>Draft genome sequence of the Amantichitinum ursilacus IGB-41, a new chitin-degrading bacterium.</title>
        <authorList>
            <person name="Kirstahler P."/>
            <person name="Guenther M."/>
            <person name="Grumaz C."/>
            <person name="Rupp S."/>
            <person name="Zibek S."/>
            <person name="Sohn K."/>
        </authorList>
    </citation>
    <scope>NUCLEOTIDE SEQUENCE [LARGE SCALE GENOMIC DNA]</scope>
    <source>
        <strain evidence="2 3">IGB-41</strain>
    </source>
</reference>
<protein>
    <submittedName>
        <fullName evidence="2">Uncharacterized protein</fullName>
    </submittedName>
</protein>
<dbReference type="STRING" id="857265.WG78_12715"/>
<dbReference type="AlphaFoldDB" id="A0A0N1JSH1"/>
<keyword evidence="3" id="KW-1185">Reference proteome</keyword>
<evidence type="ECO:0000256" key="1">
    <source>
        <dbReference type="SAM" id="MobiDB-lite"/>
    </source>
</evidence>
<sequence length="54" mass="6092">MIKRGARHDSWEYLHLWDLSQDKVSGAIRTKAIPLSHPPPPQHAKPKPATPCKV</sequence>
<gene>
    <name evidence="2" type="ORF">WG78_12715</name>
</gene>
<dbReference type="EMBL" id="LAQT01000009">
    <property type="protein sequence ID" value="KPC52709.1"/>
    <property type="molecule type" value="Genomic_DNA"/>
</dbReference>
<name>A0A0N1JSH1_9NEIS</name>
<evidence type="ECO:0000313" key="3">
    <source>
        <dbReference type="Proteomes" id="UP000037939"/>
    </source>
</evidence>
<accession>A0A0N1JSH1</accession>
<dbReference type="Proteomes" id="UP000037939">
    <property type="component" value="Unassembled WGS sequence"/>
</dbReference>